<evidence type="ECO:0000313" key="3">
    <source>
        <dbReference type="Proteomes" id="UP000325440"/>
    </source>
</evidence>
<sequence length="487" mass="56879">MSYRTYNDLWAQAQFILDEITKNDSNLLTSKINKDKTVVFKELSTVMVSYVSIINKLNECYDQVIQPQKRILIRNILELSLGRYLELKNDMVNLNFNEFSYLDSATAQLSLLPQDVELTIPSHYRNERCKIIEWQSNFIDEVLKKTGFYEEEKIEVDMPIRQAILLIQRHERARQGRMRAQFMKEVRAMNKPDVGDVELSDNARKAAMKIQRVWRGFITRRKIRSRVVEEMLLIGMLPPNNIDTEEQQIAQEVKCARRNIQIDRQKEYELALLHEKEKISDHMKEKMKEDIRDEVRAWYMGVKTQTGKFPDLPTEESGGSAVIYTRYKTASSLSKSTSQSSSKETKSHKSKSIAGKENKEEKKKKTDEEEAGFKMGPSNFLQELMLSCSEYDEVWKGMDETKNSSQSHIESIVKVQKIAEVERELRKIVDVQLRAELETLHNALDKDNAIRIKRSKKQKKVKRSSKKTKKKRDKDLTPDRTVNINNL</sequence>
<name>A0A5E4N2H3_9HEMI</name>
<feature type="compositionally biased region" description="Basic residues" evidence="1">
    <location>
        <begin position="451"/>
        <end position="472"/>
    </location>
</feature>
<protein>
    <submittedName>
        <fullName evidence="2">IQ motif, EF-hand binding site</fullName>
    </submittedName>
</protein>
<evidence type="ECO:0000313" key="2">
    <source>
        <dbReference type="EMBL" id="VVC37284.1"/>
    </source>
</evidence>
<feature type="compositionally biased region" description="Basic and acidic residues" evidence="1">
    <location>
        <begin position="354"/>
        <end position="367"/>
    </location>
</feature>
<dbReference type="PANTHER" id="PTHR14690:SF0">
    <property type="entry name" value="IQ MOTIF CONTAINING WITH AAA DOMAIN 1"/>
    <property type="match status" value="1"/>
</dbReference>
<dbReference type="Pfam" id="PF00612">
    <property type="entry name" value="IQ"/>
    <property type="match status" value="1"/>
</dbReference>
<accession>A0A5E4N2H3</accession>
<dbReference type="PROSITE" id="PS50096">
    <property type="entry name" value="IQ"/>
    <property type="match status" value="1"/>
</dbReference>
<reference evidence="2 3" key="1">
    <citation type="submission" date="2019-08" db="EMBL/GenBank/DDBJ databases">
        <authorList>
            <person name="Alioto T."/>
            <person name="Alioto T."/>
            <person name="Gomez Garrido J."/>
        </authorList>
    </citation>
    <scope>NUCLEOTIDE SEQUENCE [LARGE SCALE GENOMIC DNA]</scope>
</reference>
<dbReference type="OrthoDB" id="3046016at2759"/>
<organism evidence="2 3">
    <name type="scientific">Cinara cedri</name>
    <dbReference type="NCBI Taxonomy" id="506608"/>
    <lineage>
        <taxon>Eukaryota</taxon>
        <taxon>Metazoa</taxon>
        <taxon>Ecdysozoa</taxon>
        <taxon>Arthropoda</taxon>
        <taxon>Hexapoda</taxon>
        <taxon>Insecta</taxon>
        <taxon>Pterygota</taxon>
        <taxon>Neoptera</taxon>
        <taxon>Paraneoptera</taxon>
        <taxon>Hemiptera</taxon>
        <taxon>Sternorrhyncha</taxon>
        <taxon>Aphidomorpha</taxon>
        <taxon>Aphidoidea</taxon>
        <taxon>Aphididae</taxon>
        <taxon>Lachninae</taxon>
        <taxon>Cinara</taxon>
    </lineage>
</organism>
<dbReference type="EMBL" id="CABPRJ010001444">
    <property type="protein sequence ID" value="VVC37284.1"/>
    <property type="molecule type" value="Genomic_DNA"/>
</dbReference>
<dbReference type="CDD" id="cd23767">
    <property type="entry name" value="IQCD"/>
    <property type="match status" value="1"/>
</dbReference>
<feature type="compositionally biased region" description="Low complexity" evidence="1">
    <location>
        <begin position="333"/>
        <end position="342"/>
    </location>
</feature>
<dbReference type="PANTHER" id="PTHR14690">
    <property type="entry name" value="IQ MOTIF CONTAINING WITH AAA DOMAIN 1"/>
    <property type="match status" value="1"/>
</dbReference>
<proteinExistence type="predicted"/>
<feature type="region of interest" description="Disordered" evidence="1">
    <location>
        <begin position="445"/>
        <end position="487"/>
    </location>
</feature>
<dbReference type="InterPro" id="IPR000048">
    <property type="entry name" value="IQ_motif_EF-hand-BS"/>
</dbReference>
<dbReference type="SMART" id="SM00015">
    <property type="entry name" value="IQ"/>
    <property type="match status" value="2"/>
</dbReference>
<keyword evidence="3" id="KW-1185">Reference proteome</keyword>
<gene>
    <name evidence="2" type="ORF">CINCED_3A013535</name>
</gene>
<dbReference type="AlphaFoldDB" id="A0A5E4N2H3"/>
<dbReference type="InterPro" id="IPR052267">
    <property type="entry name" value="N-DRC_Component"/>
</dbReference>
<feature type="region of interest" description="Disordered" evidence="1">
    <location>
        <begin position="333"/>
        <end position="376"/>
    </location>
</feature>
<dbReference type="Proteomes" id="UP000325440">
    <property type="component" value="Unassembled WGS sequence"/>
</dbReference>
<evidence type="ECO:0000256" key="1">
    <source>
        <dbReference type="SAM" id="MobiDB-lite"/>
    </source>
</evidence>